<dbReference type="InterPro" id="IPR050628">
    <property type="entry name" value="SNF2_RAD54_helicase_TF"/>
</dbReference>
<dbReference type="EMBL" id="JAJJHW010003409">
    <property type="protein sequence ID" value="KAH8359606.1"/>
    <property type="molecule type" value="Genomic_DNA"/>
</dbReference>
<name>A0AAD4PIA5_9MUSC</name>
<dbReference type="PROSITE" id="PS51192">
    <property type="entry name" value="HELICASE_ATP_BIND_1"/>
    <property type="match status" value="1"/>
</dbReference>
<dbReference type="PANTHER" id="PTHR45626">
    <property type="entry name" value="TRANSCRIPTION TERMINATION FACTOR 2-RELATED"/>
    <property type="match status" value="1"/>
</dbReference>
<dbReference type="GO" id="GO:0008094">
    <property type="term" value="F:ATP-dependent activity, acting on DNA"/>
    <property type="evidence" value="ECO:0007669"/>
    <property type="project" value="UniProtKB-ARBA"/>
</dbReference>
<evidence type="ECO:0000256" key="8">
    <source>
        <dbReference type="ARBA" id="ARBA00022840"/>
    </source>
</evidence>
<dbReference type="GO" id="GO:0003677">
    <property type="term" value="F:DNA binding"/>
    <property type="evidence" value="ECO:0007669"/>
    <property type="project" value="UniProtKB-KW"/>
</dbReference>
<dbReference type="SMART" id="SM00487">
    <property type="entry name" value="DEXDc"/>
    <property type="match status" value="1"/>
</dbReference>
<dbReference type="InterPro" id="IPR014001">
    <property type="entry name" value="Helicase_ATP-bd"/>
</dbReference>
<evidence type="ECO:0000256" key="3">
    <source>
        <dbReference type="ARBA" id="ARBA00022472"/>
    </source>
</evidence>
<evidence type="ECO:0000313" key="20">
    <source>
        <dbReference type="Proteomes" id="UP001200034"/>
    </source>
</evidence>
<evidence type="ECO:0000256" key="1">
    <source>
        <dbReference type="ARBA" id="ARBA00004123"/>
    </source>
</evidence>
<evidence type="ECO:0000256" key="6">
    <source>
        <dbReference type="ARBA" id="ARBA00022801"/>
    </source>
</evidence>
<keyword evidence="11" id="KW-0804">Transcription</keyword>
<proteinExistence type="inferred from homology"/>
<dbReference type="PANTHER" id="PTHR45626:SF50">
    <property type="entry name" value="TRANSCRIPTION TERMINATION FACTOR 2"/>
    <property type="match status" value="1"/>
</dbReference>
<dbReference type="InterPro" id="IPR038718">
    <property type="entry name" value="SNF2-like_sf"/>
</dbReference>
<evidence type="ECO:0000256" key="13">
    <source>
        <dbReference type="ARBA" id="ARBA00070113"/>
    </source>
</evidence>
<dbReference type="GO" id="GO:0005634">
    <property type="term" value="C:nucleus"/>
    <property type="evidence" value="ECO:0007669"/>
    <property type="project" value="UniProtKB-SubCell"/>
</dbReference>
<dbReference type="GO" id="GO:0006281">
    <property type="term" value="P:DNA repair"/>
    <property type="evidence" value="ECO:0007669"/>
    <property type="project" value="TreeGrafter"/>
</dbReference>
<evidence type="ECO:0000259" key="17">
    <source>
        <dbReference type="PROSITE" id="PS51192"/>
    </source>
</evidence>
<dbReference type="Gene3D" id="3.40.50.300">
    <property type="entry name" value="P-loop containing nucleotide triphosphate hydrolases"/>
    <property type="match status" value="1"/>
</dbReference>
<evidence type="ECO:0000256" key="15">
    <source>
        <dbReference type="ARBA" id="ARBA00082628"/>
    </source>
</evidence>
<keyword evidence="8" id="KW-0067">ATP-binding</keyword>
<evidence type="ECO:0000259" key="18">
    <source>
        <dbReference type="PROSITE" id="PS51194"/>
    </source>
</evidence>
<accession>A0AAD4PIA5</accession>
<keyword evidence="10" id="KW-0238">DNA-binding</keyword>
<evidence type="ECO:0000256" key="14">
    <source>
        <dbReference type="ARBA" id="ARBA00079067"/>
    </source>
</evidence>
<feature type="compositionally biased region" description="Basic and acidic residues" evidence="16">
    <location>
        <begin position="71"/>
        <end position="84"/>
    </location>
</feature>
<evidence type="ECO:0000256" key="11">
    <source>
        <dbReference type="ARBA" id="ARBA00023163"/>
    </source>
</evidence>
<keyword evidence="3" id="KW-0806">Transcription termination</keyword>
<dbReference type="GO" id="GO:0004386">
    <property type="term" value="F:helicase activity"/>
    <property type="evidence" value="ECO:0007669"/>
    <property type="project" value="UniProtKB-KW"/>
</dbReference>
<feature type="domain" description="Helicase ATP-binding" evidence="17">
    <location>
        <begin position="346"/>
        <end position="543"/>
    </location>
</feature>
<evidence type="ECO:0000256" key="5">
    <source>
        <dbReference type="ARBA" id="ARBA00022741"/>
    </source>
</evidence>
<evidence type="ECO:0000256" key="2">
    <source>
        <dbReference type="ARBA" id="ARBA00007025"/>
    </source>
</evidence>
<keyword evidence="5" id="KW-0547">Nucleotide-binding</keyword>
<dbReference type="GO" id="GO:0006353">
    <property type="term" value="P:DNA-templated transcription termination"/>
    <property type="evidence" value="ECO:0007669"/>
    <property type="project" value="UniProtKB-KW"/>
</dbReference>
<dbReference type="Gene3D" id="3.40.50.10810">
    <property type="entry name" value="Tandem AAA-ATPase domain"/>
    <property type="match status" value="1"/>
</dbReference>
<reference evidence="19" key="1">
    <citation type="journal article" date="2021" name="Mol. Ecol. Resour.">
        <title>Phylogenomic analyses of the genus Drosophila reveals genomic signals of climate adaptation.</title>
        <authorList>
            <person name="Li F."/>
            <person name="Rane R.V."/>
            <person name="Luria V."/>
            <person name="Xiong Z."/>
            <person name="Chen J."/>
            <person name="Li Z."/>
            <person name="Catullo R.A."/>
            <person name="Griffin P.C."/>
            <person name="Schiffer M."/>
            <person name="Pearce S."/>
            <person name="Lee S.F."/>
            <person name="McElroy K."/>
            <person name="Stocker A."/>
            <person name="Shirriffs J."/>
            <person name="Cockerell F."/>
            <person name="Coppin C."/>
            <person name="Sgro C.M."/>
            <person name="Karger A."/>
            <person name="Cain J.W."/>
            <person name="Weber J.A."/>
            <person name="Santpere G."/>
            <person name="Kirschner M.W."/>
            <person name="Hoffmann A.A."/>
            <person name="Oakeshott J.G."/>
            <person name="Zhang G."/>
        </authorList>
    </citation>
    <scope>NUCLEOTIDE SEQUENCE</scope>
    <source>
        <strain evidence="19">BGI-SZ-2011g</strain>
    </source>
</reference>
<feature type="region of interest" description="Disordered" evidence="16">
    <location>
        <begin position="138"/>
        <end position="163"/>
    </location>
</feature>
<dbReference type="GO" id="GO:0005524">
    <property type="term" value="F:ATP binding"/>
    <property type="evidence" value="ECO:0007669"/>
    <property type="project" value="UniProtKB-KW"/>
</dbReference>
<evidence type="ECO:0000256" key="7">
    <source>
        <dbReference type="ARBA" id="ARBA00022806"/>
    </source>
</evidence>
<dbReference type="InterPro" id="IPR027417">
    <property type="entry name" value="P-loop_NTPase"/>
</dbReference>
<dbReference type="GO" id="GO:0005737">
    <property type="term" value="C:cytoplasm"/>
    <property type="evidence" value="ECO:0007669"/>
    <property type="project" value="UniProtKB-ARBA"/>
</dbReference>
<keyword evidence="7" id="KW-0347">Helicase</keyword>
<dbReference type="InterPro" id="IPR001650">
    <property type="entry name" value="Helicase_C-like"/>
</dbReference>
<keyword evidence="9" id="KW-0805">Transcription regulation</keyword>
<keyword evidence="12" id="KW-0539">Nucleus</keyword>
<evidence type="ECO:0000256" key="16">
    <source>
        <dbReference type="SAM" id="MobiDB-lite"/>
    </source>
</evidence>
<dbReference type="Pfam" id="PF00271">
    <property type="entry name" value="Helicase_C"/>
    <property type="match status" value="1"/>
</dbReference>
<dbReference type="GO" id="GO:0016787">
    <property type="term" value="F:hydrolase activity"/>
    <property type="evidence" value="ECO:0007669"/>
    <property type="project" value="UniProtKB-KW"/>
</dbReference>
<feature type="compositionally biased region" description="Low complexity" evidence="16">
    <location>
        <begin position="381"/>
        <end position="390"/>
    </location>
</feature>
<sequence length="944" mass="106564">ESEDESLPRLTKLKTVGRRRAVILSDSEEEDELDQRGLSPRTRMSITGVRPQDIDDDSSEIESDEEQEENVETHEAIAADDHAPRYSTQFVSSIEEKLHSTLFPLAEQQHEEEQPHGSESNNSSSSDVLILSHKETPIEISSSSDEETSNNKENQSQNRNSVGASLDASTIVKDLSAKSVNVSGDFYAEQVRKIAALRLQMGEAEKLYEKVAHKLPDNGIQIKKRISGLREEIAKKTQYLEGCNVQREVTPKKVQMTQKPQLPKAADKELDWNDLSAAVNLIQPTHTGTQGLATFNAQKALTVESLKDLHGSLKDCPAEDVQAEDPPGLKVQLMGHQKHALAWMSWREQQRPRGGILADDMGLGKTLTMISLVLACKSRQQSDNGNQSSSSDDEDDENNRKAGNWYSKGRKDNYKGGTLVVCPASLIRQWESEVTSKLSRHRLTICVHHGSNRDSKAKHLRTYDMVVTTYNIVTREQKVGGALFGVKWRRVILDEAHVIRNHKSQSSLAVNELLAKFRWSLTGTPIQNKELDVYAQLKFLRCSPFDDLATWKRWIDNKSAGGQERLNLLMKSIMLRRTKIQLQLNGKLNTLPNKKIELVEMNLDKHEMNVYQRVMTYSRTLFAQYLLQRAEKDSDLNYVKDAAKPTFSQMKDPNGAYYKMHEKFARMAGHGKEVKSHEILVLLLRLRQICCHPGLIDSMLEEDGADNVSHSDSLESSTDIDLLAHLNKLTINDTSASNLDEAVNRSLEGEDKHLAKASKNVLKRNNPVFDFNRPSTKMMRTLDLVRSILKNDDKVIIVSQWKTVLDILRDMLNKERLPSLELNGTIPVKNRQDIVNEFNNQQSSERILLLSLTAGGVGLNLIGANHLILLDLHWNPQLEAQAQDRIYRVGQKKDVIIYKMICMDTVEQRIKVLQDRKLELADGLLTGKVSSKLSIDDLKGLFGM</sequence>
<feature type="domain" description="Helicase C-terminal" evidence="18">
    <location>
        <begin position="783"/>
        <end position="939"/>
    </location>
</feature>
<protein>
    <recommendedName>
        <fullName evidence="13">Transcription termination factor 2</fullName>
    </recommendedName>
    <alternativeName>
        <fullName evidence="15">RNA polymerase II termination factor</fullName>
    </alternativeName>
    <alternativeName>
        <fullName evidence="14">Transcription release factor 2</fullName>
    </alternativeName>
</protein>
<dbReference type="CDD" id="cd18793">
    <property type="entry name" value="SF2_C_SNF"/>
    <property type="match status" value="1"/>
</dbReference>
<feature type="region of interest" description="Disordered" evidence="16">
    <location>
        <begin position="379"/>
        <end position="408"/>
    </location>
</feature>
<feature type="region of interest" description="Disordered" evidence="16">
    <location>
        <begin position="23"/>
        <end position="84"/>
    </location>
</feature>
<dbReference type="SUPFAM" id="SSF52540">
    <property type="entry name" value="P-loop containing nucleoside triphosphate hydrolases"/>
    <property type="match status" value="2"/>
</dbReference>
<dbReference type="PROSITE" id="PS51194">
    <property type="entry name" value="HELICASE_CTER"/>
    <property type="match status" value="1"/>
</dbReference>
<dbReference type="SMART" id="SM00490">
    <property type="entry name" value="HELICc"/>
    <property type="match status" value="1"/>
</dbReference>
<evidence type="ECO:0000256" key="9">
    <source>
        <dbReference type="ARBA" id="ARBA00023015"/>
    </source>
</evidence>
<gene>
    <name evidence="19" type="ORF">KR093_007796</name>
</gene>
<dbReference type="Pfam" id="PF00176">
    <property type="entry name" value="SNF2-rel_dom"/>
    <property type="match status" value="1"/>
</dbReference>
<dbReference type="FunFam" id="3.40.50.10810:FF:000043">
    <property type="entry name" value="Transcription termination factor 2"/>
    <property type="match status" value="1"/>
</dbReference>
<keyword evidence="20" id="KW-1185">Reference proteome</keyword>
<dbReference type="InterPro" id="IPR049730">
    <property type="entry name" value="SNF2/RAD54-like_C"/>
</dbReference>
<feature type="non-terminal residue" evidence="19">
    <location>
        <position position="1"/>
    </location>
</feature>
<keyword evidence="6" id="KW-0378">Hydrolase</keyword>
<evidence type="ECO:0000256" key="12">
    <source>
        <dbReference type="ARBA" id="ARBA00023242"/>
    </source>
</evidence>
<evidence type="ECO:0000256" key="10">
    <source>
        <dbReference type="ARBA" id="ARBA00023125"/>
    </source>
</evidence>
<comment type="subcellular location">
    <subcellularLocation>
        <location evidence="1">Nucleus</location>
    </subcellularLocation>
</comment>
<dbReference type="Proteomes" id="UP001200034">
    <property type="component" value="Unassembled WGS sequence"/>
</dbReference>
<dbReference type="AlphaFoldDB" id="A0AAD4PIA5"/>
<dbReference type="InterPro" id="IPR000330">
    <property type="entry name" value="SNF2_N"/>
</dbReference>
<feature type="region of interest" description="Disordered" evidence="16">
    <location>
        <begin position="108"/>
        <end position="127"/>
    </location>
</feature>
<keyword evidence="4" id="KW-0597">Phosphoprotein</keyword>
<comment type="caution">
    <text evidence="19">The sequence shown here is derived from an EMBL/GenBank/DDBJ whole genome shotgun (WGS) entry which is preliminary data.</text>
</comment>
<evidence type="ECO:0000256" key="4">
    <source>
        <dbReference type="ARBA" id="ARBA00022553"/>
    </source>
</evidence>
<organism evidence="19 20">
    <name type="scientific">Drosophila rubida</name>
    <dbReference type="NCBI Taxonomy" id="30044"/>
    <lineage>
        <taxon>Eukaryota</taxon>
        <taxon>Metazoa</taxon>
        <taxon>Ecdysozoa</taxon>
        <taxon>Arthropoda</taxon>
        <taxon>Hexapoda</taxon>
        <taxon>Insecta</taxon>
        <taxon>Pterygota</taxon>
        <taxon>Neoptera</taxon>
        <taxon>Endopterygota</taxon>
        <taxon>Diptera</taxon>
        <taxon>Brachycera</taxon>
        <taxon>Muscomorpha</taxon>
        <taxon>Ephydroidea</taxon>
        <taxon>Drosophilidae</taxon>
        <taxon>Drosophila</taxon>
    </lineage>
</organism>
<evidence type="ECO:0000313" key="19">
    <source>
        <dbReference type="EMBL" id="KAH8359606.1"/>
    </source>
</evidence>
<feature type="compositionally biased region" description="Acidic residues" evidence="16">
    <location>
        <begin position="54"/>
        <end position="70"/>
    </location>
</feature>
<comment type="similarity">
    <text evidence="2">Belongs to the SNF2/RAD54 helicase family.</text>
</comment>